<dbReference type="PANTHER" id="PTHR16092:SF20">
    <property type="entry name" value="EXOCYST COMPLEX COMPONENT SEC3 PIP2-BINDING N-TERMINAL DOMAIN-CONTAINING PROTEIN"/>
    <property type="match status" value="1"/>
</dbReference>
<evidence type="ECO:0000313" key="2">
    <source>
        <dbReference type="Ensembl" id="ENSPCLP00000007866.1"/>
    </source>
</evidence>
<dbReference type="GO" id="GO:0005546">
    <property type="term" value="F:phosphatidylinositol-4,5-bisphosphate binding"/>
    <property type="evidence" value="ECO:0007669"/>
    <property type="project" value="TreeGrafter"/>
</dbReference>
<keyword evidence="3" id="KW-1185">Reference proteome</keyword>
<dbReference type="InterPro" id="IPR019160">
    <property type="entry name" value="Sec3_CC"/>
</dbReference>
<reference evidence="2" key="1">
    <citation type="submission" date="2025-08" db="UniProtKB">
        <authorList>
            <consortium name="Ensembl"/>
        </authorList>
    </citation>
    <scope>IDENTIFICATION</scope>
</reference>
<dbReference type="Pfam" id="PF09763">
    <property type="entry name" value="Sec3_CC"/>
    <property type="match status" value="1"/>
</dbReference>
<protein>
    <recommendedName>
        <fullName evidence="1">Exocyst complex component Sec3 PIP2-binding N-terminal domain-containing protein</fullName>
    </recommendedName>
</protein>
<dbReference type="GO" id="GO:0006887">
    <property type="term" value="P:exocytosis"/>
    <property type="evidence" value="ECO:0007669"/>
    <property type="project" value="InterPro"/>
</dbReference>
<dbReference type="InterPro" id="IPR028258">
    <property type="entry name" value="Sec3-PIP2_bind"/>
</dbReference>
<reference evidence="2" key="2">
    <citation type="submission" date="2025-09" db="UniProtKB">
        <authorList>
            <consortium name="Ensembl"/>
        </authorList>
    </citation>
    <scope>IDENTIFICATION</scope>
</reference>
<dbReference type="Ensembl" id="ENSPCLT00000010808.1">
    <property type="protein sequence ID" value="ENSPCLP00000007866.1"/>
    <property type="gene ID" value="ENSPCLG00000006590.1"/>
</dbReference>
<dbReference type="GO" id="GO:0005886">
    <property type="term" value="C:plasma membrane"/>
    <property type="evidence" value="ECO:0007669"/>
    <property type="project" value="TreeGrafter"/>
</dbReference>
<proteinExistence type="predicted"/>
<dbReference type="Proteomes" id="UP000472261">
    <property type="component" value="Unplaced"/>
</dbReference>
<dbReference type="FunFam" id="2.30.29.90:FF:000010">
    <property type="entry name" value="Uncharacterized protein"/>
    <property type="match status" value="1"/>
</dbReference>
<dbReference type="CDD" id="cd14683">
    <property type="entry name" value="PH-EXOC1"/>
    <property type="match status" value="1"/>
</dbReference>
<dbReference type="Pfam" id="PF15277">
    <property type="entry name" value="Sec3-PIP2_bind"/>
    <property type="match status" value="1"/>
</dbReference>
<name>A0A669Q1Q4_PHACC</name>
<dbReference type="AlphaFoldDB" id="A0A669Q1Q4"/>
<dbReference type="GO" id="GO:0000145">
    <property type="term" value="C:exocyst"/>
    <property type="evidence" value="ECO:0007669"/>
    <property type="project" value="InterPro"/>
</dbReference>
<dbReference type="SMART" id="SM01313">
    <property type="entry name" value="Sec3-PIP2_bind"/>
    <property type="match status" value="1"/>
</dbReference>
<gene>
    <name evidence="2" type="primary">LOC116229721</name>
</gene>
<feature type="domain" description="Exocyst complex component Sec3 PIP2-binding N-terminal" evidence="1">
    <location>
        <begin position="31"/>
        <end position="121"/>
    </location>
</feature>
<evidence type="ECO:0000313" key="3">
    <source>
        <dbReference type="Proteomes" id="UP000472261"/>
    </source>
</evidence>
<organism evidence="2 3">
    <name type="scientific">Phasianus colchicus</name>
    <name type="common">Common pheasant</name>
    <dbReference type="NCBI Taxonomy" id="9054"/>
    <lineage>
        <taxon>Eukaryota</taxon>
        <taxon>Metazoa</taxon>
        <taxon>Chordata</taxon>
        <taxon>Craniata</taxon>
        <taxon>Vertebrata</taxon>
        <taxon>Euteleostomi</taxon>
        <taxon>Archelosauria</taxon>
        <taxon>Archosauria</taxon>
        <taxon>Dinosauria</taxon>
        <taxon>Saurischia</taxon>
        <taxon>Theropoda</taxon>
        <taxon>Coelurosauria</taxon>
        <taxon>Aves</taxon>
        <taxon>Neognathae</taxon>
        <taxon>Galloanserae</taxon>
        <taxon>Galliformes</taxon>
        <taxon>Phasianidae</taxon>
        <taxon>Phasianinae</taxon>
        <taxon>Phasianus</taxon>
    </lineage>
</organism>
<dbReference type="PANTHER" id="PTHR16092">
    <property type="entry name" value="SEC3/SYNTAXIN-RELATED"/>
    <property type="match status" value="1"/>
</dbReference>
<dbReference type="GO" id="GO:0006893">
    <property type="term" value="P:Golgi to plasma membrane transport"/>
    <property type="evidence" value="ECO:0007669"/>
    <property type="project" value="TreeGrafter"/>
</dbReference>
<sequence length="452" mass="51894">MASLWSSLEKEVFNPQNKKLLEAITVWKTGKKKKMSILCVVVDAFRPMQPFLVKVKVDRGEQYKMAYRWPLAELKLVDGKTLDQVNLDFDLQFDKIYKWTASSFDEKKTFIRCLWKLNHRFLSSAITFVNVHSCSVEGRQGLQEDRRDTVETENQEELSVYQEMTPKEAADVLKLMEEHEPLVNNSIAFAEQLSRDLHVLDEANLRAIISSEKQVTQLMSFIDEALAEVARVEETLQVYDELLGSVKQQMDHIHQENSLLHHITSNKAKLMDEILFLTTHLDLGKEHCEALSCADLSSPSGVEACIAAAEALSACMNIQIQSGYRKLQAVAEQLIMFETLKQNFENRFIGHITNTFERQGSAQIPALTHPMDQLSAPSHRLQHEELVPYTPLMAWLRNANPVLFCDLPKVYAQNLSRLYDKEIKAFFEQAKTLLVGRRKGRLFPCLLREYLC</sequence>
<evidence type="ECO:0000259" key="1">
    <source>
        <dbReference type="SMART" id="SM01313"/>
    </source>
</evidence>
<accession>A0A669Q1Q4</accession>
<dbReference type="Gene3D" id="2.30.29.90">
    <property type="match status" value="1"/>
</dbReference>